<dbReference type="SUPFAM" id="SSF54593">
    <property type="entry name" value="Glyoxalase/Bleomycin resistance protein/Dihydroxybiphenyl dioxygenase"/>
    <property type="match status" value="1"/>
</dbReference>
<protein>
    <submittedName>
        <fullName evidence="3">Glyoxalase</fullName>
    </submittedName>
</protein>
<dbReference type="GO" id="GO:0004493">
    <property type="term" value="F:methylmalonyl-CoA epimerase activity"/>
    <property type="evidence" value="ECO:0007669"/>
    <property type="project" value="TreeGrafter"/>
</dbReference>
<dbReference type="GO" id="GO:0046491">
    <property type="term" value="P:L-methylmalonyl-CoA metabolic process"/>
    <property type="evidence" value="ECO:0007669"/>
    <property type="project" value="TreeGrafter"/>
</dbReference>
<keyword evidence="1" id="KW-0479">Metal-binding</keyword>
<evidence type="ECO:0000256" key="1">
    <source>
        <dbReference type="ARBA" id="ARBA00022723"/>
    </source>
</evidence>
<dbReference type="OrthoDB" id="2613830at2"/>
<sequence>MIAITHIGLSVPDIERAIKWYEEILDFKLIAGPYSFNSRNESKDNMTNDLLGDNIIKMRNPHMMAGNQVGIELFEFQEPSIKNRNMKDYKGYFHICLIADDIERLAEKIESFGGKRRSDIWNVWEGKPYYLVYCEDPYGNIIELYNHSTETMYANKD</sequence>
<evidence type="ECO:0000313" key="4">
    <source>
        <dbReference type="Proteomes" id="UP000318937"/>
    </source>
</evidence>
<dbReference type="PANTHER" id="PTHR43048:SF6">
    <property type="entry name" value="BLR8189 PROTEIN"/>
    <property type="match status" value="1"/>
</dbReference>
<dbReference type="InterPro" id="IPR029068">
    <property type="entry name" value="Glyas_Bleomycin-R_OHBP_Dase"/>
</dbReference>
<comment type="caution">
    <text evidence="3">The sequence shown here is derived from an EMBL/GenBank/DDBJ whole genome shotgun (WGS) entry which is preliminary data.</text>
</comment>
<feature type="domain" description="VOC" evidence="2">
    <location>
        <begin position="3"/>
        <end position="147"/>
    </location>
</feature>
<dbReference type="InterPro" id="IPR051785">
    <property type="entry name" value="MMCE/EMCE_epimerase"/>
</dbReference>
<proteinExistence type="predicted"/>
<evidence type="ECO:0000259" key="2">
    <source>
        <dbReference type="PROSITE" id="PS51819"/>
    </source>
</evidence>
<evidence type="ECO:0000313" key="3">
    <source>
        <dbReference type="EMBL" id="TQR16148.1"/>
    </source>
</evidence>
<dbReference type="Proteomes" id="UP000318937">
    <property type="component" value="Unassembled WGS sequence"/>
</dbReference>
<accession>A0A544TFF3</accession>
<dbReference type="PANTHER" id="PTHR43048">
    <property type="entry name" value="METHYLMALONYL-COA EPIMERASE"/>
    <property type="match status" value="1"/>
</dbReference>
<dbReference type="EMBL" id="VDGG01000013">
    <property type="protein sequence ID" value="TQR16148.1"/>
    <property type="molecule type" value="Genomic_DNA"/>
</dbReference>
<dbReference type="PROSITE" id="PS51819">
    <property type="entry name" value="VOC"/>
    <property type="match status" value="1"/>
</dbReference>
<dbReference type="RefSeq" id="WP_142606544.1">
    <property type="nucleotide sequence ID" value="NZ_VDGG01000013.1"/>
</dbReference>
<keyword evidence="4" id="KW-1185">Reference proteome</keyword>
<dbReference type="InterPro" id="IPR004360">
    <property type="entry name" value="Glyas_Fos-R_dOase_dom"/>
</dbReference>
<reference evidence="3 4" key="1">
    <citation type="submission" date="2019-05" db="EMBL/GenBank/DDBJ databases">
        <title>Psychrobacillus vulpis sp. nov., a new species isolated from feces of a red fox that inhabits in The Tablas de Daimiel Natural Park, Albacete, Spain.</title>
        <authorList>
            <person name="Rodriguez M."/>
            <person name="Reina J.C."/>
            <person name="Bejar V."/>
            <person name="Llamas I."/>
        </authorList>
    </citation>
    <scope>NUCLEOTIDE SEQUENCE [LARGE SCALE GENOMIC DNA]</scope>
    <source>
        <strain evidence="3 4">NHI-2</strain>
    </source>
</reference>
<dbReference type="AlphaFoldDB" id="A0A544TFF3"/>
<name>A0A544TFF3_9BACI</name>
<organism evidence="3 4">
    <name type="scientific">Psychrobacillus soli</name>
    <dbReference type="NCBI Taxonomy" id="1543965"/>
    <lineage>
        <taxon>Bacteria</taxon>
        <taxon>Bacillati</taxon>
        <taxon>Bacillota</taxon>
        <taxon>Bacilli</taxon>
        <taxon>Bacillales</taxon>
        <taxon>Bacillaceae</taxon>
        <taxon>Psychrobacillus</taxon>
    </lineage>
</organism>
<dbReference type="GO" id="GO:0046872">
    <property type="term" value="F:metal ion binding"/>
    <property type="evidence" value="ECO:0007669"/>
    <property type="project" value="UniProtKB-KW"/>
</dbReference>
<dbReference type="Gene3D" id="3.10.180.10">
    <property type="entry name" value="2,3-Dihydroxybiphenyl 1,2-Dioxygenase, domain 1"/>
    <property type="match status" value="1"/>
</dbReference>
<dbReference type="InterPro" id="IPR037523">
    <property type="entry name" value="VOC_core"/>
</dbReference>
<gene>
    <name evidence="3" type="ORF">FG383_07575</name>
</gene>
<dbReference type="Pfam" id="PF00903">
    <property type="entry name" value="Glyoxalase"/>
    <property type="match status" value="1"/>
</dbReference>